<sequence>MTVNHQRGAGDLKLRLIRRGGQDRGHA</sequence>
<evidence type="ECO:0000256" key="1">
    <source>
        <dbReference type="SAM" id="MobiDB-lite"/>
    </source>
</evidence>
<dbReference type="EMBL" id="GBXM01090746">
    <property type="protein sequence ID" value="JAH17831.1"/>
    <property type="molecule type" value="Transcribed_RNA"/>
</dbReference>
<name>A0A0E9QC28_ANGAN</name>
<evidence type="ECO:0000313" key="2">
    <source>
        <dbReference type="EMBL" id="JAH13658.1"/>
    </source>
</evidence>
<feature type="compositionally biased region" description="Basic and acidic residues" evidence="1">
    <location>
        <begin position="8"/>
        <end position="27"/>
    </location>
</feature>
<accession>A0A0E9QC28</accession>
<proteinExistence type="predicted"/>
<protein>
    <submittedName>
        <fullName evidence="2">Uncharacterized protein</fullName>
    </submittedName>
</protein>
<reference evidence="2" key="1">
    <citation type="submission" date="2014-11" db="EMBL/GenBank/DDBJ databases">
        <authorList>
            <person name="Amaro Gonzalez C."/>
        </authorList>
    </citation>
    <scope>NUCLEOTIDE SEQUENCE</scope>
</reference>
<feature type="region of interest" description="Disordered" evidence="1">
    <location>
        <begin position="1"/>
        <end position="27"/>
    </location>
</feature>
<dbReference type="EMBL" id="GBXM01094919">
    <property type="protein sequence ID" value="JAH13658.1"/>
    <property type="molecule type" value="Transcribed_RNA"/>
</dbReference>
<organism evidence="2">
    <name type="scientific">Anguilla anguilla</name>
    <name type="common">European freshwater eel</name>
    <name type="synonym">Muraena anguilla</name>
    <dbReference type="NCBI Taxonomy" id="7936"/>
    <lineage>
        <taxon>Eukaryota</taxon>
        <taxon>Metazoa</taxon>
        <taxon>Chordata</taxon>
        <taxon>Craniata</taxon>
        <taxon>Vertebrata</taxon>
        <taxon>Euteleostomi</taxon>
        <taxon>Actinopterygii</taxon>
        <taxon>Neopterygii</taxon>
        <taxon>Teleostei</taxon>
        <taxon>Anguilliformes</taxon>
        <taxon>Anguillidae</taxon>
        <taxon>Anguilla</taxon>
    </lineage>
</organism>
<reference evidence="2" key="2">
    <citation type="journal article" date="2015" name="Fish Shellfish Immunol.">
        <title>Early steps in the European eel (Anguilla anguilla)-Vibrio vulnificus interaction in the gills: Role of the RtxA13 toxin.</title>
        <authorList>
            <person name="Callol A."/>
            <person name="Pajuelo D."/>
            <person name="Ebbesson L."/>
            <person name="Teles M."/>
            <person name="MacKenzie S."/>
            <person name="Amaro C."/>
        </authorList>
    </citation>
    <scope>NUCLEOTIDE SEQUENCE</scope>
</reference>
<dbReference type="AlphaFoldDB" id="A0A0E9QC28"/>